<feature type="non-terminal residue" evidence="3">
    <location>
        <position position="1"/>
    </location>
</feature>
<dbReference type="OrthoDB" id="29523at2759"/>
<feature type="region of interest" description="Disordered" evidence="1">
    <location>
        <begin position="797"/>
        <end position="857"/>
    </location>
</feature>
<dbReference type="GO" id="GO:0003676">
    <property type="term" value="F:nucleic acid binding"/>
    <property type="evidence" value="ECO:0007669"/>
    <property type="project" value="InterPro"/>
</dbReference>
<dbReference type="InterPro" id="IPR000467">
    <property type="entry name" value="G_patch_dom"/>
</dbReference>
<organism evidence="3 4">
    <name type="scientific">Polarella glacialis</name>
    <name type="common">Dinoflagellate</name>
    <dbReference type="NCBI Taxonomy" id="89957"/>
    <lineage>
        <taxon>Eukaryota</taxon>
        <taxon>Sar</taxon>
        <taxon>Alveolata</taxon>
        <taxon>Dinophyceae</taxon>
        <taxon>Suessiales</taxon>
        <taxon>Suessiaceae</taxon>
        <taxon>Polarella</taxon>
    </lineage>
</organism>
<proteinExistence type="predicted"/>
<name>A0A813HUN4_POLGL</name>
<protein>
    <recommendedName>
        <fullName evidence="2">G-patch domain-containing protein</fullName>
    </recommendedName>
</protein>
<evidence type="ECO:0000313" key="4">
    <source>
        <dbReference type="Proteomes" id="UP000654075"/>
    </source>
</evidence>
<feature type="compositionally biased region" description="Basic residues" evidence="1">
    <location>
        <begin position="844"/>
        <end position="857"/>
    </location>
</feature>
<evidence type="ECO:0000256" key="1">
    <source>
        <dbReference type="SAM" id="MobiDB-lite"/>
    </source>
</evidence>
<dbReference type="InterPro" id="IPR050656">
    <property type="entry name" value="PINX1"/>
</dbReference>
<feature type="region of interest" description="Disordered" evidence="1">
    <location>
        <begin position="595"/>
        <end position="615"/>
    </location>
</feature>
<dbReference type="PROSITE" id="PS50174">
    <property type="entry name" value="G_PATCH"/>
    <property type="match status" value="1"/>
</dbReference>
<dbReference type="PANTHER" id="PTHR23149">
    <property type="entry name" value="G PATCH DOMAIN CONTAINING PROTEIN"/>
    <property type="match status" value="1"/>
</dbReference>
<feature type="compositionally biased region" description="Polar residues" evidence="1">
    <location>
        <begin position="647"/>
        <end position="660"/>
    </location>
</feature>
<sequence length="901" mass="98584">MASKYRLRLAACSGISSGRPFESDVGKKILMKYGWKEGEGLGRLSNGRTAPIQAQRRELKEGLGQEKRKSEDQWDNWWGDVFNSVAKNMTITNSKITVETSGEDSSDEEDAKDLVAAPKCLSQGWLLYALNGRIIDNGSHRPCYVRLRQTAPLVPVPSQWQRGQPGCFHRGRSVAKAFDSHVAALASLNFVLAMGKRPGGARRGLAGDAGGRGSSDDEQQLLERLGKLLEDASLSRKLRALEPAVVRALVQLAEQSIVMGIDYSFLGVGWHHPSSRTAYRLARHSSTVAAASRLRAAESRRLLAELLAKVAEGELDAEEVVSESFVREIGLLPMEAPSESVSFGAVCQALAAELLLPLRALNECRMTQTMCGSELPAEELKQVVLALTQAVLRREGGFAEWRYTNPVGREQLRGLSEEQLQLWREPTEMQHSQGLRTHEDEPGELGFFWATKIGGPSHGFDYESQCILPLLANARHKVLLVSDPKLGSGLLIQPAAPTSAEKHFAEVEPRLWLETVNCDFEVSTDSWDCAALRHAALKADSMHVPLSVDGWLKEATHLSRHRASDYLSSEHDWVQRDEEITHAVSRVLYVQRASPSNNLQNSQNSHSSQGPSRGRGILDSALVVVKNTFIDVQDPDLANGSKKTRRSQSWGGAPTSSNTREPAESGRFDTLPPMRPVVPPMPQDFSTSSVASSAGNGSPSSKEGTPGLPSRCPSRLQECVDFPSEDTANYEPSSSSSSRRTPWTGLQSALVPPPSDRGAMPNRSPWQSYNSYEAKSGAGLRGELPWPGLLGTALQPSTCPMYPTPPSTSAHSESPFASEDEACGDTQPCVASVKGDEEPDAERRRSRHGARRRNRARFRPCKSTRQECKGVITLLNKVFESDPAQKVNACQTLAAESPYMR</sequence>
<dbReference type="AlphaFoldDB" id="A0A813HUN4"/>
<reference evidence="3" key="1">
    <citation type="submission" date="2021-02" db="EMBL/GenBank/DDBJ databases">
        <authorList>
            <person name="Dougan E. K."/>
            <person name="Rhodes N."/>
            <person name="Thang M."/>
            <person name="Chan C."/>
        </authorList>
    </citation>
    <scope>NUCLEOTIDE SEQUENCE</scope>
</reference>
<dbReference type="SMART" id="SM00443">
    <property type="entry name" value="G_patch"/>
    <property type="match status" value="1"/>
</dbReference>
<feature type="compositionally biased region" description="Polar residues" evidence="1">
    <location>
        <begin position="684"/>
        <end position="703"/>
    </location>
</feature>
<feature type="domain" description="G-patch" evidence="2">
    <location>
        <begin position="22"/>
        <end position="68"/>
    </location>
</feature>
<dbReference type="PANTHER" id="PTHR23149:SF9">
    <property type="entry name" value="G PATCH DOMAIN-CONTAINING PROTEIN 4"/>
    <property type="match status" value="1"/>
</dbReference>
<feature type="region of interest" description="Disordered" evidence="1">
    <location>
        <begin position="634"/>
        <end position="767"/>
    </location>
</feature>
<evidence type="ECO:0000259" key="2">
    <source>
        <dbReference type="PROSITE" id="PS50174"/>
    </source>
</evidence>
<accession>A0A813HUN4</accession>
<feature type="compositionally biased region" description="Low complexity" evidence="1">
    <location>
        <begin position="595"/>
        <end position="612"/>
    </location>
</feature>
<dbReference type="GO" id="GO:0005730">
    <property type="term" value="C:nucleolus"/>
    <property type="evidence" value="ECO:0007669"/>
    <property type="project" value="TreeGrafter"/>
</dbReference>
<keyword evidence="4" id="KW-1185">Reference proteome</keyword>
<comment type="caution">
    <text evidence="3">The sequence shown here is derived from an EMBL/GenBank/DDBJ whole genome shotgun (WGS) entry which is preliminary data.</text>
</comment>
<dbReference type="Pfam" id="PF01585">
    <property type="entry name" value="G-patch"/>
    <property type="match status" value="1"/>
</dbReference>
<feature type="compositionally biased region" description="Pro residues" evidence="1">
    <location>
        <begin position="673"/>
        <end position="682"/>
    </location>
</feature>
<gene>
    <name evidence="3" type="ORF">PGLA1383_LOCUS55922</name>
</gene>
<dbReference type="EMBL" id="CAJNNV010032848">
    <property type="protein sequence ID" value="CAE8641202.1"/>
    <property type="molecule type" value="Genomic_DNA"/>
</dbReference>
<dbReference type="Proteomes" id="UP000654075">
    <property type="component" value="Unassembled WGS sequence"/>
</dbReference>
<evidence type="ECO:0000313" key="3">
    <source>
        <dbReference type="EMBL" id="CAE8641202.1"/>
    </source>
</evidence>